<evidence type="ECO:0000256" key="2">
    <source>
        <dbReference type="ARBA" id="ARBA00022801"/>
    </source>
</evidence>
<evidence type="ECO:0000313" key="7">
    <source>
        <dbReference type="Proteomes" id="UP000440066"/>
    </source>
</evidence>
<proteinExistence type="inferred from homology"/>
<evidence type="ECO:0000256" key="3">
    <source>
        <dbReference type="ARBA" id="ARBA00023004"/>
    </source>
</evidence>
<evidence type="ECO:0000259" key="5">
    <source>
        <dbReference type="Pfam" id="PF00149"/>
    </source>
</evidence>
<evidence type="ECO:0000256" key="4">
    <source>
        <dbReference type="ARBA" id="ARBA00025742"/>
    </source>
</evidence>
<gene>
    <name evidence="6" type="ORF">GF867_04590</name>
</gene>
<organism evidence="6 7">
    <name type="scientific">Fundicoccus ignavus</name>
    <dbReference type="NCBI Taxonomy" id="2664442"/>
    <lineage>
        <taxon>Bacteria</taxon>
        <taxon>Bacillati</taxon>
        <taxon>Bacillota</taxon>
        <taxon>Bacilli</taxon>
        <taxon>Lactobacillales</taxon>
        <taxon>Aerococcaceae</taxon>
        <taxon>Fundicoccus</taxon>
    </lineage>
</organism>
<evidence type="ECO:0000313" key="6">
    <source>
        <dbReference type="EMBL" id="MRJ46848.1"/>
    </source>
</evidence>
<keyword evidence="1" id="KW-0479">Metal-binding</keyword>
<dbReference type="InterPro" id="IPR029052">
    <property type="entry name" value="Metallo-depent_PP-like"/>
</dbReference>
<accession>A0A844BXV5</accession>
<protein>
    <submittedName>
        <fullName evidence="6">Metallophosphoesterase</fullName>
    </submittedName>
</protein>
<dbReference type="PANTHER" id="PTHR42988">
    <property type="entry name" value="PHOSPHOHYDROLASE"/>
    <property type="match status" value="1"/>
</dbReference>
<sequence>MKIAVMGDLHFPSAQGVSRPLESEVLVARDAFFDHFLTKFFAIESDLYVSVGDLTNCGLQDEFVEVFSLIDSHQKKFKLALGNHDLYTHTRQDVLKIIDETVNVAFEKEGIVFAFLETAREQRPDRWDGTLSLEQLAWLEQVVIESGDKTLVVIAHHPPYNTTAKSNHHYSSIEPAIDLWSILEQKQGKGIYVCGHVHTDSIVHHQQWTFVQIAAVLDSETVRVMDIQGDTLSIQSVDVSTEASRVQAQLLGENLEYFGLSPLGVGTPLLQATTVRW</sequence>
<dbReference type="InterPro" id="IPR050884">
    <property type="entry name" value="CNP_phosphodiesterase-III"/>
</dbReference>
<dbReference type="SUPFAM" id="SSF56300">
    <property type="entry name" value="Metallo-dependent phosphatases"/>
    <property type="match status" value="1"/>
</dbReference>
<feature type="domain" description="Calcineurin-like phosphoesterase" evidence="5">
    <location>
        <begin position="1"/>
        <end position="199"/>
    </location>
</feature>
<dbReference type="GO" id="GO:0046872">
    <property type="term" value="F:metal ion binding"/>
    <property type="evidence" value="ECO:0007669"/>
    <property type="project" value="UniProtKB-KW"/>
</dbReference>
<dbReference type="Pfam" id="PF00149">
    <property type="entry name" value="Metallophos"/>
    <property type="match status" value="1"/>
</dbReference>
<dbReference type="Proteomes" id="UP000440066">
    <property type="component" value="Unassembled WGS sequence"/>
</dbReference>
<dbReference type="RefSeq" id="WP_153831938.1">
    <property type="nucleotide sequence ID" value="NZ_WJQT01000004.1"/>
</dbReference>
<keyword evidence="3" id="KW-0408">Iron</keyword>
<dbReference type="Gene3D" id="3.60.21.10">
    <property type="match status" value="1"/>
</dbReference>
<evidence type="ECO:0000256" key="1">
    <source>
        <dbReference type="ARBA" id="ARBA00022723"/>
    </source>
</evidence>
<dbReference type="InterPro" id="IPR004843">
    <property type="entry name" value="Calcineurin-like_PHP"/>
</dbReference>
<dbReference type="PANTHER" id="PTHR42988:SF2">
    <property type="entry name" value="CYCLIC NUCLEOTIDE PHOSPHODIESTERASE CBUA0032-RELATED"/>
    <property type="match status" value="1"/>
</dbReference>
<dbReference type="EMBL" id="WJQT01000004">
    <property type="protein sequence ID" value="MRJ46848.1"/>
    <property type="molecule type" value="Genomic_DNA"/>
</dbReference>
<name>A0A844BXV5_9LACT</name>
<dbReference type="AlphaFoldDB" id="A0A844BXV5"/>
<dbReference type="GO" id="GO:0016787">
    <property type="term" value="F:hydrolase activity"/>
    <property type="evidence" value="ECO:0007669"/>
    <property type="project" value="UniProtKB-KW"/>
</dbReference>
<comment type="caution">
    <text evidence="6">The sequence shown here is derived from an EMBL/GenBank/DDBJ whole genome shotgun (WGS) entry which is preliminary data.</text>
</comment>
<comment type="similarity">
    <text evidence="4">Belongs to the cyclic nucleotide phosphodiesterase class-III family.</text>
</comment>
<keyword evidence="2" id="KW-0378">Hydrolase</keyword>
<reference evidence="6 7" key="1">
    <citation type="submission" date="2019-11" db="EMBL/GenBank/DDBJ databases">
        <title>Characterisation of Fundicoccus ignavus gen. nov. sp. nov., a novel genus of the family Aerococcaceae from bulk tank milk.</title>
        <authorList>
            <person name="Siebert A."/>
            <person name="Huptas C."/>
            <person name="Wenning M."/>
            <person name="Scherer S."/>
            <person name="Doll E.V."/>
        </authorList>
    </citation>
    <scope>NUCLEOTIDE SEQUENCE [LARGE SCALE GENOMIC DNA]</scope>
    <source>
        <strain evidence="6 7">DSM 109652</strain>
    </source>
</reference>